<organism evidence="4">
    <name type="scientific">Schistosoma japonicum</name>
    <name type="common">Blood fluke</name>
    <dbReference type="NCBI Taxonomy" id="6182"/>
    <lineage>
        <taxon>Eukaryota</taxon>
        <taxon>Metazoa</taxon>
        <taxon>Spiralia</taxon>
        <taxon>Lophotrochozoa</taxon>
        <taxon>Platyhelminthes</taxon>
        <taxon>Trematoda</taxon>
        <taxon>Digenea</taxon>
        <taxon>Strigeidida</taxon>
        <taxon>Schistosomatoidea</taxon>
        <taxon>Schistosomatidae</taxon>
        <taxon>Schistosoma</taxon>
    </lineage>
</organism>
<reference evidence="4" key="1">
    <citation type="submission" date="2004-11" db="EMBL/GenBank/DDBJ databases">
        <title>The full-length cDNA sequences of Schistosoma japonicum genes.</title>
        <authorList>
            <person name="Han Z."/>
        </authorList>
    </citation>
    <scope>NUCLEOTIDE SEQUENCE</scope>
</reference>
<dbReference type="EMBL" id="AY815631">
    <property type="protein sequence ID" value="AAW27363.1"/>
    <property type="molecule type" value="mRNA"/>
</dbReference>
<dbReference type="GO" id="GO:0005634">
    <property type="term" value="C:nucleus"/>
    <property type="evidence" value="ECO:0007669"/>
    <property type="project" value="TreeGrafter"/>
</dbReference>
<keyword evidence="2" id="KW-0677">Repeat</keyword>
<dbReference type="InterPro" id="IPR051858">
    <property type="entry name" value="WD_repeat_GAD-1"/>
</dbReference>
<accession>Q5D9Z3</accession>
<feature type="region of interest" description="Disordered" evidence="3">
    <location>
        <begin position="72"/>
        <end position="93"/>
    </location>
</feature>
<name>Q5D9Z3_SCHJA</name>
<dbReference type="PANTHER" id="PTHR16017">
    <property type="entry name" value="GASTRULATION DEFECTIVE PROTEIN 1-RELATED"/>
    <property type="match status" value="1"/>
</dbReference>
<evidence type="ECO:0000256" key="1">
    <source>
        <dbReference type="ARBA" id="ARBA00022574"/>
    </source>
</evidence>
<evidence type="ECO:0000313" key="4">
    <source>
        <dbReference type="EMBL" id="AAW27363.1"/>
    </source>
</evidence>
<dbReference type="GO" id="GO:0035861">
    <property type="term" value="C:site of double-strand break"/>
    <property type="evidence" value="ECO:0007669"/>
    <property type="project" value="TreeGrafter"/>
</dbReference>
<reference evidence="4" key="2">
    <citation type="journal article" date="2006" name="PLoS Pathog.">
        <title>New perspectives on host-parasite interplay by comparative transcriptomic and proteomic analyses of Schistosoma japonicum.</title>
        <authorList>
            <person name="Liu F."/>
            <person name="Lu J."/>
            <person name="Hu W."/>
            <person name="Wang S.Y."/>
            <person name="Cui S.J."/>
            <person name="Chi M."/>
            <person name="Yan Q."/>
            <person name="Wang X.R."/>
            <person name="Song H.D."/>
            <person name="Xu X.N."/>
            <person name="Wang J.J."/>
            <person name="Zhang X.L."/>
            <person name="Zhang X."/>
            <person name="Wang Z.Q."/>
            <person name="Xue C.L."/>
            <person name="Brindley P.J."/>
            <person name="McManus D.P."/>
            <person name="Yang P.Y."/>
            <person name="Feng Z."/>
            <person name="Chen Z."/>
            <person name="Han Z.G."/>
        </authorList>
    </citation>
    <scope>NUCLEOTIDE SEQUENCE</scope>
</reference>
<evidence type="ECO:0000256" key="2">
    <source>
        <dbReference type="ARBA" id="ARBA00022737"/>
    </source>
</evidence>
<dbReference type="AlphaFoldDB" id="Q5D9Z3"/>
<proteinExistence type="evidence at transcript level"/>
<keyword evidence="1" id="KW-0853">WD repeat</keyword>
<sequence>MRANRQATTASRRRHTGTGEAYMKPILLTYDEEAVRIARKSKKYLNNTEVDSELAMAAVNAILQKDHQTIQAAKEDEAKQRVPNREESVGNRVGSLHQFMVQQIVLKKNEADERAEKDIRGAILRHADEAKKQPFWTKAYLKTQPNPIFYNPDEEVKKDDTPV</sequence>
<dbReference type="PANTHER" id="PTHR16017:SF0">
    <property type="entry name" value="WD REPEAT-CONTAINING PROTEIN 70"/>
    <property type="match status" value="1"/>
</dbReference>
<evidence type="ECO:0000256" key="3">
    <source>
        <dbReference type="SAM" id="MobiDB-lite"/>
    </source>
</evidence>
<protein>
    <submittedName>
        <fullName evidence="4">SJCHGC09064 protein</fullName>
    </submittedName>
</protein>
<feature type="compositionally biased region" description="Basic and acidic residues" evidence="3">
    <location>
        <begin position="72"/>
        <end position="89"/>
    </location>
</feature>